<dbReference type="CDD" id="cd13861">
    <property type="entry name" value="CuRO_1_CumA_like"/>
    <property type="match status" value="1"/>
</dbReference>
<accession>A0A2A5CDE3</accession>
<dbReference type="Proteomes" id="UP000228987">
    <property type="component" value="Unassembled WGS sequence"/>
</dbReference>
<dbReference type="InterPro" id="IPR002355">
    <property type="entry name" value="Cu_oxidase_Cu_BS"/>
</dbReference>
<feature type="domain" description="Plastocyanin-like" evidence="4">
    <location>
        <begin position="224"/>
        <end position="302"/>
    </location>
</feature>
<dbReference type="SUPFAM" id="SSF49503">
    <property type="entry name" value="Cupredoxins"/>
    <property type="match status" value="3"/>
</dbReference>
<sequence length="481" mass="54155">MSVSINRLISLFALLCLFFPCVSFSQEQLSALDVEQPEGWDEDLVMAQPFDINPDPNILEFELEAKITDIEIEEGFMTPVWTYGGTLPGPLIKAKVGDTIIVHFKNSLPESTSIHWHGLRVPNGMDGVPGVTQPPIEPGEEFRYEFTVNDAGTYWYHPHINSTNQVGWGMYGGFVVEDPADPEVFGDDLVLLISDISIDFDGSFLPANNGGGFSRLFGREGRVLLVNGKVLPRLKVRKGKQQRWRVINAARSRYVRMSLRDHYLMRLGGDNGLAAYSEEVPRIIITPGERADFVFTPSNDPGVEKIMRWGAVNRGFGTTDYRPPVNMLIIETVDEAPVIPAIIPRELRVIQPLDVSNAVEKELEMTIELGGKDEVTMGFNGIPYWNMSPLEARVGETHVWTLVNHSDFNHPFHLHGYFFQVLDENRAPEWKDTVDVPVGTELKIAIRFEGRPGMWMYHCHILDHAEVGMMGQLLVREALEP</sequence>
<evidence type="ECO:0000259" key="6">
    <source>
        <dbReference type="Pfam" id="PF07732"/>
    </source>
</evidence>
<dbReference type="PANTHER" id="PTHR11709">
    <property type="entry name" value="MULTI-COPPER OXIDASE"/>
    <property type="match status" value="1"/>
</dbReference>
<keyword evidence="3" id="KW-0732">Signal</keyword>
<dbReference type="InterPro" id="IPR001117">
    <property type="entry name" value="Cu-oxidase_2nd"/>
</dbReference>
<dbReference type="AlphaFoldDB" id="A0A2A5CDE3"/>
<dbReference type="PROSITE" id="PS00080">
    <property type="entry name" value="MULTICOPPER_OXIDASE2"/>
    <property type="match status" value="1"/>
</dbReference>
<evidence type="ECO:0000313" key="8">
    <source>
        <dbReference type="Proteomes" id="UP000228987"/>
    </source>
</evidence>
<feature type="signal peptide" evidence="3">
    <location>
        <begin position="1"/>
        <end position="25"/>
    </location>
</feature>
<evidence type="ECO:0000259" key="5">
    <source>
        <dbReference type="Pfam" id="PF07731"/>
    </source>
</evidence>
<comment type="caution">
    <text evidence="7">The sequence shown here is derived from an EMBL/GenBank/DDBJ whole genome shotgun (WGS) entry which is preliminary data.</text>
</comment>
<name>A0A2A5CDE3_9GAMM</name>
<dbReference type="EMBL" id="NVWI01000005">
    <property type="protein sequence ID" value="PCJ41541.1"/>
    <property type="molecule type" value="Genomic_DNA"/>
</dbReference>
<feature type="domain" description="Plastocyanin-like" evidence="6">
    <location>
        <begin position="69"/>
        <end position="180"/>
    </location>
</feature>
<dbReference type="InterPro" id="IPR011707">
    <property type="entry name" value="Cu-oxidase-like_N"/>
</dbReference>
<dbReference type="Gene3D" id="2.60.40.420">
    <property type="entry name" value="Cupredoxins - blue copper proteins"/>
    <property type="match status" value="3"/>
</dbReference>
<dbReference type="Pfam" id="PF07732">
    <property type="entry name" value="Cu-oxidase_3"/>
    <property type="match status" value="1"/>
</dbReference>
<evidence type="ECO:0000259" key="4">
    <source>
        <dbReference type="Pfam" id="PF00394"/>
    </source>
</evidence>
<gene>
    <name evidence="7" type="ORF">COA71_08265</name>
</gene>
<dbReference type="InterPro" id="IPR033138">
    <property type="entry name" value="Cu_oxidase_CS"/>
</dbReference>
<feature type="chain" id="PRO_5012743316" evidence="3">
    <location>
        <begin position="26"/>
        <end position="481"/>
    </location>
</feature>
<dbReference type="Pfam" id="PF00394">
    <property type="entry name" value="Cu-oxidase"/>
    <property type="match status" value="1"/>
</dbReference>
<dbReference type="GO" id="GO:0005507">
    <property type="term" value="F:copper ion binding"/>
    <property type="evidence" value="ECO:0007669"/>
    <property type="project" value="InterPro"/>
</dbReference>
<evidence type="ECO:0000313" key="7">
    <source>
        <dbReference type="EMBL" id="PCJ41541.1"/>
    </source>
</evidence>
<reference evidence="8" key="1">
    <citation type="submission" date="2017-08" db="EMBL/GenBank/DDBJ databases">
        <title>A dynamic microbial community with high functional redundancy inhabits the cold, oxic subseafloor aquifer.</title>
        <authorList>
            <person name="Tully B.J."/>
            <person name="Wheat C.G."/>
            <person name="Glazer B.T."/>
            <person name="Huber J.A."/>
        </authorList>
    </citation>
    <scope>NUCLEOTIDE SEQUENCE [LARGE SCALE GENOMIC DNA]</scope>
</reference>
<evidence type="ECO:0000256" key="3">
    <source>
        <dbReference type="SAM" id="SignalP"/>
    </source>
</evidence>
<evidence type="ECO:0000256" key="1">
    <source>
        <dbReference type="ARBA" id="ARBA00022723"/>
    </source>
</evidence>
<proteinExistence type="predicted"/>
<feature type="domain" description="Plastocyanin-like" evidence="5">
    <location>
        <begin position="377"/>
        <end position="477"/>
    </location>
</feature>
<keyword evidence="2" id="KW-0560">Oxidoreductase</keyword>
<dbReference type="InterPro" id="IPR008972">
    <property type="entry name" value="Cupredoxin"/>
</dbReference>
<protein>
    <submittedName>
        <fullName evidence="7">Oxidoreductase</fullName>
    </submittedName>
</protein>
<organism evidence="7 8">
    <name type="scientific">SAR86 cluster bacterium</name>
    <dbReference type="NCBI Taxonomy" id="2030880"/>
    <lineage>
        <taxon>Bacteria</taxon>
        <taxon>Pseudomonadati</taxon>
        <taxon>Pseudomonadota</taxon>
        <taxon>Gammaproteobacteria</taxon>
        <taxon>SAR86 cluster</taxon>
    </lineage>
</organism>
<dbReference type="InterPro" id="IPR045087">
    <property type="entry name" value="Cu-oxidase_fam"/>
</dbReference>
<dbReference type="InterPro" id="IPR011706">
    <property type="entry name" value="Cu-oxidase_C"/>
</dbReference>
<keyword evidence="1" id="KW-0479">Metal-binding</keyword>
<dbReference type="PROSITE" id="PS00079">
    <property type="entry name" value="MULTICOPPER_OXIDASE1"/>
    <property type="match status" value="1"/>
</dbReference>
<evidence type="ECO:0000256" key="2">
    <source>
        <dbReference type="ARBA" id="ARBA00023002"/>
    </source>
</evidence>
<dbReference type="Pfam" id="PF07731">
    <property type="entry name" value="Cu-oxidase_2"/>
    <property type="match status" value="1"/>
</dbReference>
<dbReference type="GO" id="GO:0016491">
    <property type="term" value="F:oxidoreductase activity"/>
    <property type="evidence" value="ECO:0007669"/>
    <property type="project" value="UniProtKB-KW"/>
</dbReference>